<evidence type="ECO:0000313" key="6">
    <source>
        <dbReference type="Proteomes" id="UP000316330"/>
    </source>
</evidence>
<dbReference type="OrthoDB" id="9802472at2"/>
<dbReference type="SUPFAM" id="SSF56091">
    <property type="entry name" value="DNA ligase/mRNA capping enzyme, catalytic domain"/>
    <property type="match status" value="1"/>
</dbReference>
<dbReference type="CDD" id="cd07971">
    <property type="entry name" value="OBF_DNA_ligase_LigD"/>
    <property type="match status" value="1"/>
</dbReference>
<dbReference type="InterPro" id="IPR012340">
    <property type="entry name" value="NA-bd_OB-fold"/>
</dbReference>
<comment type="caution">
    <text evidence="5">The sequence shown here is derived from an EMBL/GenBank/DDBJ whole genome shotgun (WGS) entry which is preliminary data.</text>
</comment>
<dbReference type="Pfam" id="PF01068">
    <property type="entry name" value="DNA_ligase_A_M"/>
    <property type="match status" value="1"/>
</dbReference>
<dbReference type="InterPro" id="IPR012310">
    <property type="entry name" value="DNA_ligase_ATP-dep_cent"/>
</dbReference>
<dbReference type="GO" id="GO:0006303">
    <property type="term" value="P:double-strand break repair via nonhomologous end joining"/>
    <property type="evidence" value="ECO:0007669"/>
    <property type="project" value="TreeGrafter"/>
</dbReference>
<accession>A0A559JMM2</accession>
<dbReference type="InterPro" id="IPR029710">
    <property type="entry name" value="LIG4"/>
</dbReference>
<evidence type="ECO:0000259" key="4">
    <source>
        <dbReference type="PROSITE" id="PS50160"/>
    </source>
</evidence>
<dbReference type="Pfam" id="PF04679">
    <property type="entry name" value="DNA_ligase_A_C"/>
    <property type="match status" value="1"/>
</dbReference>
<dbReference type="GO" id="GO:0006310">
    <property type="term" value="P:DNA recombination"/>
    <property type="evidence" value="ECO:0007669"/>
    <property type="project" value="InterPro"/>
</dbReference>
<dbReference type="PROSITE" id="PS50160">
    <property type="entry name" value="DNA_LIGASE_A3"/>
    <property type="match status" value="1"/>
</dbReference>
<dbReference type="Proteomes" id="UP000316330">
    <property type="component" value="Unassembled WGS sequence"/>
</dbReference>
<proteinExistence type="predicted"/>
<dbReference type="Gene3D" id="2.40.50.140">
    <property type="entry name" value="Nucleic acid-binding proteins"/>
    <property type="match status" value="1"/>
</dbReference>
<evidence type="ECO:0000256" key="3">
    <source>
        <dbReference type="ARBA" id="ARBA00034003"/>
    </source>
</evidence>
<dbReference type="Gene3D" id="3.30.470.30">
    <property type="entry name" value="DNA ligase/mRNA capping enzyme"/>
    <property type="match status" value="1"/>
</dbReference>
<dbReference type="PANTHER" id="PTHR45997">
    <property type="entry name" value="DNA LIGASE 4"/>
    <property type="match status" value="1"/>
</dbReference>
<reference evidence="5 6" key="1">
    <citation type="submission" date="2019-07" db="EMBL/GenBank/DDBJ databases">
        <authorList>
            <person name="Kim J."/>
        </authorList>
    </citation>
    <scope>NUCLEOTIDE SEQUENCE [LARGE SCALE GENOMIC DNA]</scope>
    <source>
        <strain evidence="5 6">G13</strain>
    </source>
</reference>
<name>A0A559JMM2_9BACL</name>
<dbReference type="EMBL" id="VNJJ01000004">
    <property type="protein sequence ID" value="TVY01108.1"/>
    <property type="molecule type" value="Genomic_DNA"/>
</dbReference>
<feature type="domain" description="ATP-dependent DNA ligase family profile" evidence="4">
    <location>
        <begin position="105"/>
        <end position="195"/>
    </location>
</feature>
<keyword evidence="6" id="KW-1185">Reference proteome</keyword>
<dbReference type="InterPro" id="IPR016059">
    <property type="entry name" value="DNA_ligase_ATP-dep_CS"/>
</dbReference>
<dbReference type="SUPFAM" id="SSF50249">
    <property type="entry name" value="Nucleic acid-binding proteins"/>
    <property type="match status" value="1"/>
</dbReference>
<dbReference type="CDD" id="cd07906">
    <property type="entry name" value="Adenylation_DNA_ligase_LigD_LigC"/>
    <property type="match status" value="1"/>
</dbReference>
<keyword evidence="2 5" id="KW-0436">Ligase</keyword>
<dbReference type="GO" id="GO:0006297">
    <property type="term" value="P:nucleotide-excision repair, DNA gap filling"/>
    <property type="evidence" value="ECO:0007669"/>
    <property type="project" value="TreeGrafter"/>
</dbReference>
<dbReference type="AlphaFoldDB" id="A0A559JMM2"/>
<dbReference type="PROSITE" id="PS00697">
    <property type="entry name" value="DNA_LIGASE_A1"/>
    <property type="match status" value="1"/>
</dbReference>
<dbReference type="GO" id="GO:0005524">
    <property type="term" value="F:ATP binding"/>
    <property type="evidence" value="ECO:0007669"/>
    <property type="project" value="InterPro"/>
</dbReference>
<gene>
    <name evidence="5" type="ORF">FPZ45_08100</name>
</gene>
<dbReference type="PANTHER" id="PTHR45997:SF1">
    <property type="entry name" value="DNA LIGASE 4"/>
    <property type="match status" value="1"/>
</dbReference>
<organism evidence="5 6">
    <name type="scientific">Cohnella terricola</name>
    <dbReference type="NCBI Taxonomy" id="1289167"/>
    <lineage>
        <taxon>Bacteria</taxon>
        <taxon>Bacillati</taxon>
        <taxon>Bacillota</taxon>
        <taxon>Bacilli</taxon>
        <taxon>Bacillales</taxon>
        <taxon>Paenibacillaceae</taxon>
        <taxon>Cohnella</taxon>
    </lineage>
</organism>
<protein>
    <recommendedName>
        <fullName evidence="1">DNA ligase (ATP)</fullName>
        <ecNumber evidence="1">6.5.1.1</ecNumber>
    </recommendedName>
</protein>
<comment type="catalytic activity">
    <reaction evidence="3">
        <text>ATP + (deoxyribonucleotide)n-3'-hydroxyl + 5'-phospho-(deoxyribonucleotide)m = (deoxyribonucleotide)n+m + AMP + diphosphate.</text>
        <dbReference type="EC" id="6.5.1.1"/>
    </reaction>
</comment>
<evidence type="ECO:0000313" key="5">
    <source>
        <dbReference type="EMBL" id="TVY01108.1"/>
    </source>
</evidence>
<dbReference type="RefSeq" id="WP_144700115.1">
    <property type="nucleotide sequence ID" value="NZ_VNJJ01000004.1"/>
</dbReference>
<sequence>MNLSPVIPFEPISVPSFPQGDNWIAQIKWDGVRMLIYFDGRETRLINRRLNDRTAQYPEFGDPSTYCASSSFILDGEMIAFDENKPSFHEVMRRDGVRKETNIRIAISQVPVTYMIFDVLYADGIWLTNEPLGERQKRLSDMIVPCERVQVCQNFADAPKLFELMKAHRMEGIVCKSLDSAYSIGKKDNRWQKIKITRDLIAAVGGVTYNGKLVNSLLLGLYDEEGKWHYIGNAGTGKMSQEEWRRLTDRIPSIASVDMPFSHKPDKHKDAVWVIPTIVAKVSFLEWTPGGTMRQPSIQALLPPTSLSECSLKQIDER</sequence>
<dbReference type="EC" id="6.5.1.1" evidence="1"/>
<dbReference type="GO" id="GO:0003677">
    <property type="term" value="F:DNA binding"/>
    <property type="evidence" value="ECO:0007669"/>
    <property type="project" value="InterPro"/>
</dbReference>
<dbReference type="InterPro" id="IPR012309">
    <property type="entry name" value="DNA_ligase_ATP-dep_C"/>
</dbReference>
<dbReference type="GO" id="GO:0003910">
    <property type="term" value="F:DNA ligase (ATP) activity"/>
    <property type="evidence" value="ECO:0007669"/>
    <property type="project" value="UniProtKB-EC"/>
</dbReference>
<evidence type="ECO:0000256" key="1">
    <source>
        <dbReference type="ARBA" id="ARBA00012727"/>
    </source>
</evidence>
<evidence type="ECO:0000256" key="2">
    <source>
        <dbReference type="ARBA" id="ARBA00022598"/>
    </source>
</evidence>